<comment type="subcellular location">
    <subcellularLocation>
        <location evidence="5">Cytoplasm</location>
    </subcellularLocation>
</comment>
<evidence type="ECO:0000256" key="3">
    <source>
        <dbReference type="ARBA" id="ARBA00022840"/>
    </source>
</evidence>
<keyword evidence="3 5" id="KW-0067">ATP-binding</keyword>
<dbReference type="HAMAP" id="MF_00376">
    <property type="entry name" value="Dephospho_CoA_kinase"/>
    <property type="match status" value="1"/>
</dbReference>
<evidence type="ECO:0000256" key="4">
    <source>
        <dbReference type="ARBA" id="ARBA00022993"/>
    </source>
</evidence>
<dbReference type="PANTHER" id="PTHR10695:SF46">
    <property type="entry name" value="BIFUNCTIONAL COENZYME A SYNTHASE-RELATED"/>
    <property type="match status" value="1"/>
</dbReference>
<dbReference type="Pfam" id="PF01121">
    <property type="entry name" value="CoaE"/>
    <property type="match status" value="1"/>
</dbReference>
<protein>
    <recommendedName>
        <fullName evidence="5 6">Dephospho-CoA kinase</fullName>
        <ecNumber evidence="5 6">2.7.1.24</ecNumber>
    </recommendedName>
    <alternativeName>
        <fullName evidence="5">Dephosphocoenzyme A kinase</fullName>
    </alternativeName>
</protein>
<comment type="function">
    <text evidence="5">Catalyzes the phosphorylation of the 3'-hydroxyl group of dephosphocoenzyme A to form coenzyme A.</text>
</comment>
<comment type="catalytic activity">
    <reaction evidence="5">
        <text>3'-dephospho-CoA + ATP = ADP + CoA + H(+)</text>
        <dbReference type="Rhea" id="RHEA:18245"/>
        <dbReference type="ChEBI" id="CHEBI:15378"/>
        <dbReference type="ChEBI" id="CHEBI:30616"/>
        <dbReference type="ChEBI" id="CHEBI:57287"/>
        <dbReference type="ChEBI" id="CHEBI:57328"/>
        <dbReference type="ChEBI" id="CHEBI:456216"/>
        <dbReference type="EC" id="2.7.1.24"/>
    </reaction>
</comment>
<dbReference type="RefSeq" id="WP_072835862.1">
    <property type="nucleotide sequence ID" value="NZ_FQUU01000011.1"/>
</dbReference>
<keyword evidence="5 7" id="KW-0418">Kinase</keyword>
<keyword evidence="5" id="KW-0963">Cytoplasm</keyword>
<proteinExistence type="inferred from homology"/>
<dbReference type="GO" id="GO:0005737">
    <property type="term" value="C:cytoplasm"/>
    <property type="evidence" value="ECO:0007669"/>
    <property type="project" value="UniProtKB-SubCell"/>
</dbReference>
<dbReference type="STRING" id="1121884.SAMN02745131_02697"/>
<dbReference type="PANTHER" id="PTHR10695">
    <property type="entry name" value="DEPHOSPHO-COA KINASE-RELATED"/>
    <property type="match status" value="1"/>
</dbReference>
<reference evidence="7 8" key="1">
    <citation type="submission" date="2016-11" db="EMBL/GenBank/DDBJ databases">
        <authorList>
            <person name="Jaros S."/>
            <person name="Januszkiewicz K."/>
            <person name="Wedrychowicz H."/>
        </authorList>
    </citation>
    <scope>NUCLEOTIDE SEQUENCE [LARGE SCALE GENOMIC DNA]</scope>
    <source>
        <strain evidence="7 8">DSM 18119</strain>
    </source>
</reference>
<keyword evidence="5" id="KW-0808">Transferase</keyword>
<dbReference type="EMBL" id="FQUU01000011">
    <property type="protein sequence ID" value="SHF46487.1"/>
    <property type="molecule type" value="Genomic_DNA"/>
</dbReference>
<organism evidence="7 8">
    <name type="scientific">Flavisolibacter ginsengisoli DSM 18119</name>
    <dbReference type="NCBI Taxonomy" id="1121884"/>
    <lineage>
        <taxon>Bacteria</taxon>
        <taxon>Pseudomonadati</taxon>
        <taxon>Bacteroidota</taxon>
        <taxon>Chitinophagia</taxon>
        <taxon>Chitinophagales</taxon>
        <taxon>Chitinophagaceae</taxon>
        <taxon>Flavisolibacter</taxon>
    </lineage>
</organism>
<dbReference type="EC" id="2.7.1.24" evidence="5 6"/>
<feature type="binding site" evidence="5">
    <location>
        <begin position="11"/>
        <end position="16"/>
    </location>
    <ligand>
        <name>ATP</name>
        <dbReference type="ChEBI" id="CHEBI:30616"/>
    </ligand>
</feature>
<dbReference type="Gene3D" id="3.40.50.300">
    <property type="entry name" value="P-loop containing nucleotide triphosphate hydrolases"/>
    <property type="match status" value="1"/>
</dbReference>
<keyword evidence="8" id="KW-1185">Reference proteome</keyword>
<dbReference type="UniPathway" id="UPA00241">
    <property type="reaction ID" value="UER00356"/>
</dbReference>
<dbReference type="PROSITE" id="PS51219">
    <property type="entry name" value="DPCK"/>
    <property type="match status" value="1"/>
</dbReference>
<evidence type="ECO:0000256" key="1">
    <source>
        <dbReference type="ARBA" id="ARBA00009018"/>
    </source>
</evidence>
<accession>A0A1M5BW11</accession>
<dbReference type="Proteomes" id="UP000184048">
    <property type="component" value="Unassembled WGS sequence"/>
</dbReference>
<evidence type="ECO:0000313" key="7">
    <source>
        <dbReference type="EMBL" id="SHF46487.1"/>
    </source>
</evidence>
<evidence type="ECO:0000256" key="5">
    <source>
        <dbReference type="HAMAP-Rule" id="MF_00376"/>
    </source>
</evidence>
<comment type="pathway">
    <text evidence="5">Cofactor biosynthesis; coenzyme A biosynthesis; CoA from (R)-pantothenate: step 5/5.</text>
</comment>
<dbReference type="GO" id="GO:0015937">
    <property type="term" value="P:coenzyme A biosynthetic process"/>
    <property type="evidence" value="ECO:0007669"/>
    <property type="project" value="UniProtKB-UniRule"/>
</dbReference>
<dbReference type="AlphaFoldDB" id="A0A1M5BW11"/>
<dbReference type="GO" id="GO:0005524">
    <property type="term" value="F:ATP binding"/>
    <property type="evidence" value="ECO:0007669"/>
    <property type="project" value="UniProtKB-UniRule"/>
</dbReference>
<keyword evidence="4 5" id="KW-0173">Coenzyme A biosynthesis</keyword>
<name>A0A1M5BW11_9BACT</name>
<dbReference type="GO" id="GO:0004140">
    <property type="term" value="F:dephospho-CoA kinase activity"/>
    <property type="evidence" value="ECO:0007669"/>
    <property type="project" value="UniProtKB-UniRule"/>
</dbReference>
<evidence type="ECO:0000313" key="8">
    <source>
        <dbReference type="Proteomes" id="UP000184048"/>
    </source>
</evidence>
<dbReference type="NCBIfam" id="TIGR00152">
    <property type="entry name" value="dephospho-CoA kinase"/>
    <property type="match status" value="1"/>
</dbReference>
<comment type="similarity">
    <text evidence="1 5">Belongs to the CoaE family.</text>
</comment>
<sequence length="198" mass="22287">MLKIGLTGGIGSGKTTVAKVFELLNVPVYYADEASKRLYHTDPVLKAAMVKHFGADVYKNEQLDRAHLAQLVFNDPGKLELLNSLVHPPTLLDAEKWIASQKAPYIIKEAALLFEAGSAGQLDYIIGVAAPVHLRIKRVMDRDAISREQVQHRMNRQMDEIIKMRLCDFIIHNDEQQLVIPQVLHLHEALLKLASHLQ</sequence>
<dbReference type="InterPro" id="IPR001977">
    <property type="entry name" value="Depp_CoAkinase"/>
</dbReference>
<gene>
    <name evidence="5" type="primary">coaE</name>
    <name evidence="7" type="ORF">SAMN02745131_02697</name>
</gene>
<dbReference type="OrthoDB" id="9812943at2"/>
<dbReference type="SUPFAM" id="SSF52540">
    <property type="entry name" value="P-loop containing nucleoside triphosphate hydrolases"/>
    <property type="match status" value="1"/>
</dbReference>
<evidence type="ECO:0000256" key="2">
    <source>
        <dbReference type="ARBA" id="ARBA00022741"/>
    </source>
</evidence>
<dbReference type="CDD" id="cd02022">
    <property type="entry name" value="DPCK"/>
    <property type="match status" value="1"/>
</dbReference>
<evidence type="ECO:0000256" key="6">
    <source>
        <dbReference type="NCBIfam" id="TIGR00152"/>
    </source>
</evidence>
<dbReference type="InterPro" id="IPR027417">
    <property type="entry name" value="P-loop_NTPase"/>
</dbReference>
<keyword evidence="2 5" id="KW-0547">Nucleotide-binding</keyword>